<proteinExistence type="predicted"/>
<dbReference type="Proteomes" id="UP000245021">
    <property type="component" value="Unassembled WGS sequence"/>
</dbReference>
<evidence type="ECO:0000313" key="1">
    <source>
        <dbReference type="EMBL" id="GBG97102.1"/>
    </source>
</evidence>
<keyword evidence="2" id="KW-1185">Reference proteome</keyword>
<evidence type="ECO:0000313" key="2">
    <source>
        <dbReference type="Proteomes" id="UP000245021"/>
    </source>
</evidence>
<organism evidence="1 2">
    <name type="scientific">Lactococcus termiticola</name>
    <dbReference type="NCBI Taxonomy" id="2169526"/>
    <lineage>
        <taxon>Bacteria</taxon>
        <taxon>Bacillati</taxon>
        <taxon>Bacillota</taxon>
        <taxon>Bacilli</taxon>
        <taxon>Lactobacillales</taxon>
        <taxon>Streptococcaceae</taxon>
        <taxon>Lactococcus</taxon>
    </lineage>
</organism>
<dbReference type="EMBL" id="BFFO01000007">
    <property type="protein sequence ID" value="GBG97102.1"/>
    <property type="molecule type" value="Genomic_DNA"/>
</dbReference>
<comment type="caution">
    <text evidence="1">The sequence shown here is derived from an EMBL/GenBank/DDBJ whole genome shotgun (WGS) entry which is preliminary data.</text>
</comment>
<accession>A0A2R5HGI9</accession>
<dbReference type="AlphaFoldDB" id="A0A2R5HGI9"/>
<protein>
    <submittedName>
        <fullName evidence="1">Uncharacterized protein</fullName>
    </submittedName>
</protein>
<reference evidence="1 2" key="1">
    <citation type="journal article" date="2018" name="Genome Announc.">
        <title>Draft Genome Sequence of Lactococcus sp. Strain NtB2 (JCM 32569), Isolated from the Gut of the Higher Termite Nasutitermes takasagoensis.</title>
        <authorList>
            <person name="Noda S."/>
            <person name="Aihara C."/>
            <person name="Yuki M."/>
            <person name="Ohkuma M."/>
        </authorList>
    </citation>
    <scope>NUCLEOTIDE SEQUENCE [LARGE SCALE GENOMIC DNA]</scope>
    <source>
        <strain evidence="1 2">NtB2</strain>
    </source>
</reference>
<sequence length="37" mass="4615">MSEKFIIKNDWALLKFMDKLEWKEYQACREIRQIGRP</sequence>
<name>A0A2R5HGI9_9LACT</name>
<gene>
    <name evidence="1" type="ORF">NtB2_01239</name>
</gene>